<dbReference type="GO" id="GO:0005737">
    <property type="term" value="C:cytoplasm"/>
    <property type="evidence" value="ECO:0007669"/>
    <property type="project" value="UniProtKB-SubCell"/>
</dbReference>
<dbReference type="SUPFAM" id="SSF75217">
    <property type="entry name" value="alpha/beta knot"/>
    <property type="match status" value="1"/>
</dbReference>
<evidence type="ECO:0000256" key="4">
    <source>
        <dbReference type="ARBA" id="ARBA00022552"/>
    </source>
</evidence>
<dbReference type="SUPFAM" id="SSF88697">
    <property type="entry name" value="PUA domain-like"/>
    <property type="match status" value="1"/>
</dbReference>
<evidence type="ECO:0000259" key="12">
    <source>
        <dbReference type="Pfam" id="PF20260"/>
    </source>
</evidence>
<dbReference type="GO" id="GO:0070042">
    <property type="term" value="F:rRNA (uridine-N3-)-methyltransferase activity"/>
    <property type="evidence" value="ECO:0007669"/>
    <property type="project" value="TreeGrafter"/>
</dbReference>
<accession>A0A1S2VHI9</accession>
<dbReference type="InterPro" id="IPR046886">
    <property type="entry name" value="RsmE_MTase_dom"/>
</dbReference>
<evidence type="ECO:0000256" key="3">
    <source>
        <dbReference type="ARBA" id="ARBA00022490"/>
    </source>
</evidence>
<sequence>MHLFYQPEAPTIAALTEDDSRHAVKTLRLGMGDEILVTNGQGRQFAGVITKADHRQCAFRITEEKITPARPFSIRICVAPTKNLDRIEWFVEKAVELGIEQISFFFSQHSERRVLKTERIEKIAVSAMKQSLQSWMPRIDEAVSFKQLLASVSDEGQRFLAHLPDHEIPSHLFRAAQTNKIYTVLIGPEGDFAEQEIQQALQAGFRMVTLGPNRLRTETAALAACQMLNLLNQ</sequence>
<feature type="domain" description="Ribosomal RNA small subunit methyltransferase E methyltransferase" evidence="11">
    <location>
        <begin position="70"/>
        <end position="228"/>
    </location>
</feature>
<dbReference type="RefSeq" id="WP_071505049.1">
    <property type="nucleotide sequence ID" value="NZ_MORL01000013.1"/>
</dbReference>
<dbReference type="AlphaFoldDB" id="A0A1S2VHI9"/>
<dbReference type="Pfam" id="PF20260">
    <property type="entry name" value="PUA_4"/>
    <property type="match status" value="1"/>
</dbReference>
<keyword evidence="4 10" id="KW-0698">rRNA processing</keyword>
<gene>
    <name evidence="13" type="ORF">BLX24_20390</name>
</gene>
<keyword evidence="5 10" id="KW-0489">Methyltransferase</keyword>
<evidence type="ECO:0000256" key="7">
    <source>
        <dbReference type="ARBA" id="ARBA00022691"/>
    </source>
</evidence>
<dbReference type="Gene3D" id="2.40.240.20">
    <property type="entry name" value="Hypothetical PUA domain-like, domain 1"/>
    <property type="match status" value="1"/>
</dbReference>
<evidence type="ECO:0000256" key="2">
    <source>
        <dbReference type="ARBA" id="ARBA00005528"/>
    </source>
</evidence>
<dbReference type="EC" id="2.1.1.193" evidence="10"/>
<proteinExistence type="inferred from homology"/>
<name>A0A1S2VHI9_9BACT</name>
<evidence type="ECO:0000256" key="10">
    <source>
        <dbReference type="PIRNR" id="PIRNR015601"/>
    </source>
</evidence>
<dbReference type="InterPro" id="IPR046887">
    <property type="entry name" value="RsmE_PUA-like"/>
</dbReference>
<keyword evidence="6 10" id="KW-0808">Transferase</keyword>
<comment type="function">
    <text evidence="8 10">Specifically methylates the N3 position of the uracil ring of uridine 1498 (m3U1498) in 16S rRNA. Acts on the fully assembled 30S ribosomal subunit.</text>
</comment>
<dbReference type="NCBIfam" id="NF008702">
    <property type="entry name" value="PRK11713.6-1"/>
    <property type="match status" value="1"/>
</dbReference>
<dbReference type="CDD" id="cd18084">
    <property type="entry name" value="RsmE-like"/>
    <property type="match status" value="1"/>
</dbReference>
<dbReference type="NCBIfam" id="TIGR00046">
    <property type="entry name" value="RsmE family RNA methyltransferase"/>
    <property type="match status" value="1"/>
</dbReference>
<dbReference type="OrthoDB" id="9815641at2"/>
<comment type="similarity">
    <text evidence="2 10">Belongs to the RNA methyltransferase RsmE family.</text>
</comment>
<keyword evidence="7 10" id="KW-0949">S-adenosyl-L-methionine</keyword>
<dbReference type="Proteomes" id="UP000181790">
    <property type="component" value="Unassembled WGS sequence"/>
</dbReference>
<protein>
    <recommendedName>
        <fullName evidence="10">Ribosomal RNA small subunit methyltransferase E</fullName>
        <ecNumber evidence="10">2.1.1.193</ecNumber>
    </recommendedName>
</protein>
<evidence type="ECO:0000256" key="1">
    <source>
        <dbReference type="ARBA" id="ARBA00004496"/>
    </source>
</evidence>
<evidence type="ECO:0000256" key="6">
    <source>
        <dbReference type="ARBA" id="ARBA00022679"/>
    </source>
</evidence>
<dbReference type="InterPro" id="IPR015947">
    <property type="entry name" value="PUA-like_sf"/>
</dbReference>
<dbReference type="InterPro" id="IPR006700">
    <property type="entry name" value="RsmE"/>
</dbReference>
<feature type="domain" description="Ribosomal RNA small subunit methyltransferase E PUA-like" evidence="12">
    <location>
        <begin position="15"/>
        <end position="61"/>
    </location>
</feature>
<dbReference type="Pfam" id="PF04452">
    <property type="entry name" value="Methyltrans_RNA"/>
    <property type="match status" value="1"/>
</dbReference>
<evidence type="ECO:0000313" key="13">
    <source>
        <dbReference type="EMBL" id="OIN57338.1"/>
    </source>
</evidence>
<evidence type="ECO:0000256" key="9">
    <source>
        <dbReference type="ARBA" id="ARBA00047944"/>
    </source>
</evidence>
<evidence type="ECO:0000259" key="11">
    <source>
        <dbReference type="Pfam" id="PF04452"/>
    </source>
</evidence>
<comment type="subcellular location">
    <subcellularLocation>
        <location evidence="1 10">Cytoplasm</location>
    </subcellularLocation>
</comment>
<comment type="catalytic activity">
    <reaction evidence="9 10">
        <text>uridine(1498) in 16S rRNA + S-adenosyl-L-methionine = N(3)-methyluridine(1498) in 16S rRNA + S-adenosyl-L-homocysteine + H(+)</text>
        <dbReference type="Rhea" id="RHEA:42920"/>
        <dbReference type="Rhea" id="RHEA-COMP:10283"/>
        <dbReference type="Rhea" id="RHEA-COMP:10284"/>
        <dbReference type="ChEBI" id="CHEBI:15378"/>
        <dbReference type="ChEBI" id="CHEBI:57856"/>
        <dbReference type="ChEBI" id="CHEBI:59789"/>
        <dbReference type="ChEBI" id="CHEBI:65315"/>
        <dbReference type="ChEBI" id="CHEBI:74502"/>
        <dbReference type="EC" id="2.1.1.193"/>
    </reaction>
</comment>
<comment type="caution">
    <text evidence="13">The sequence shown here is derived from an EMBL/GenBank/DDBJ whole genome shotgun (WGS) entry which is preliminary data.</text>
</comment>
<evidence type="ECO:0000256" key="5">
    <source>
        <dbReference type="ARBA" id="ARBA00022603"/>
    </source>
</evidence>
<evidence type="ECO:0000313" key="14">
    <source>
        <dbReference type="Proteomes" id="UP000181790"/>
    </source>
</evidence>
<dbReference type="PANTHER" id="PTHR30027:SF3">
    <property type="entry name" value="16S RRNA (URACIL(1498)-N(3))-METHYLTRANSFERASE"/>
    <property type="match status" value="1"/>
</dbReference>
<evidence type="ECO:0000256" key="8">
    <source>
        <dbReference type="ARBA" id="ARBA00025699"/>
    </source>
</evidence>
<dbReference type="EMBL" id="MORL01000013">
    <property type="protein sequence ID" value="OIN57338.1"/>
    <property type="molecule type" value="Genomic_DNA"/>
</dbReference>
<reference evidence="13 14" key="1">
    <citation type="submission" date="2016-10" db="EMBL/GenBank/DDBJ databases">
        <title>Arsenicibacter rosenii gen. nov., sp. nov., an efficient arsenic-methylating bacterium isolated from an arsenic-contaminated paddy soil.</title>
        <authorList>
            <person name="Huang K."/>
        </authorList>
    </citation>
    <scope>NUCLEOTIDE SEQUENCE [LARGE SCALE GENOMIC DNA]</scope>
    <source>
        <strain evidence="13 14">SM-1</strain>
    </source>
</reference>
<dbReference type="PIRSF" id="PIRSF015601">
    <property type="entry name" value="MTase_slr0722"/>
    <property type="match status" value="1"/>
</dbReference>
<keyword evidence="3 10" id="KW-0963">Cytoplasm</keyword>
<dbReference type="InterPro" id="IPR029026">
    <property type="entry name" value="tRNA_m1G_MTases_N"/>
</dbReference>
<dbReference type="GO" id="GO:0070475">
    <property type="term" value="P:rRNA base methylation"/>
    <property type="evidence" value="ECO:0007669"/>
    <property type="project" value="TreeGrafter"/>
</dbReference>
<dbReference type="Gene3D" id="3.40.1280.10">
    <property type="match status" value="1"/>
</dbReference>
<dbReference type="InterPro" id="IPR029028">
    <property type="entry name" value="Alpha/beta_knot_MTases"/>
</dbReference>
<organism evidence="13 14">
    <name type="scientific">Arsenicibacter rosenii</name>
    <dbReference type="NCBI Taxonomy" id="1750698"/>
    <lineage>
        <taxon>Bacteria</taxon>
        <taxon>Pseudomonadati</taxon>
        <taxon>Bacteroidota</taxon>
        <taxon>Cytophagia</taxon>
        <taxon>Cytophagales</taxon>
        <taxon>Spirosomataceae</taxon>
        <taxon>Arsenicibacter</taxon>
    </lineage>
</organism>
<keyword evidence="14" id="KW-1185">Reference proteome</keyword>
<dbReference type="PANTHER" id="PTHR30027">
    <property type="entry name" value="RIBOSOMAL RNA SMALL SUBUNIT METHYLTRANSFERASE E"/>
    <property type="match status" value="1"/>
</dbReference>